<evidence type="ECO:0000256" key="2">
    <source>
        <dbReference type="ARBA" id="ARBA00022692"/>
    </source>
</evidence>
<dbReference type="AlphaFoldDB" id="A0A2D3WD48"/>
<name>A0A2D3WD48_9BACT</name>
<evidence type="ECO:0000256" key="5">
    <source>
        <dbReference type="SAM" id="Phobius"/>
    </source>
</evidence>
<dbReference type="STRING" id="366522.GCA_001548055_02117"/>
<evidence type="ECO:0000313" key="7">
    <source>
        <dbReference type="Proteomes" id="UP000231638"/>
    </source>
</evidence>
<protein>
    <submittedName>
        <fullName evidence="6">Colicin V synthesis protein</fullName>
    </submittedName>
</protein>
<dbReference type="PANTHER" id="PTHR36926">
    <property type="entry name" value="COLICIN V PRODUCTION PROTEIN"/>
    <property type="match status" value="1"/>
</dbReference>
<gene>
    <name evidence="6" type="ORF">CFH80_06095</name>
</gene>
<comment type="subcellular location">
    <subcellularLocation>
        <location evidence="1">Membrane</location>
        <topology evidence="1">Multi-pass membrane protein</topology>
    </subcellularLocation>
</comment>
<dbReference type="EMBL" id="DLUG01000162">
    <property type="protein sequence ID" value="DAB36206.1"/>
    <property type="molecule type" value="Genomic_DNA"/>
</dbReference>
<reference evidence="6 7" key="1">
    <citation type="journal article" date="2017" name="Front. Microbiol.">
        <title>Comparative Genomic Analysis of the Class Epsilonproteobacteria and Proposed Reclassification to Epsilonbacteraeota (phyl. nov.).</title>
        <authorList>
            <person name="Waite D.W."/>
            <person name="Vanwonterghem I."/>
            <person name="Rinke C."/>
            <person name="Parks D.H."/>
            <person name="Zhang Y."/>
            <person name="Takai K."/>
            <person name="Sievert S.M."/>
            <person name="Simon J."/>
            <person name="Campbell B.J."/>
            <person name="Hanson T.E."/>
            <person name="Woyke T."/>
            <person name="Klotz M.G."/>
            <person name="Hugenholtz P."/>
        </authorList>
    </citation>
    <scope>NUCLEOTIDE SEQUENCE [LARGE SCALE GENOMIC DNA]</scope>
    <source>
        <strain evidence="6">UBA11420</strain>
    </source>
</reference>
<evidence type="ECO:0000313" key="6">
    <source>
        <dbReference type="EMBL" id="DAB36206.1"/>
    </source>
</evidence>
<evidence type="ECO:0000256" key="4">
    <source>
        <dbReference type="ARBA" id="ARBA00023136"/>
    </source>
</evidence>
<dbReference type="Proteomes" id="UP000231638">
    <property type="component" value="Unassembled WGS sequence"/>
</dbReference>
<dbReference type="InterPro" id="IPR003825">
    <property type="entry name" value="Colicin-V_CvpA"/>
</dbReference>
<feature type="transmembrane region" description="Helical" evidence="5">
    <location>
        <begin position="106"/>
        <end position="127"/>
    </location>
</feature>
<keyword evidence="2 5" id="KW-0812">Transmembrane</keyword>
<dbReference type="GO" id="GO:0016020">
    <property type="term" value="C:membrane"/>
    <property type="evidence" value="ECO:0007669"/>
    <property type="project" value="UniProtKB-SubCell"/>
</dbReference>
<dbReference type="GO" id="GO:0009403">
    <property type="term" value="P:toxin biosynthetic process"/>
    <property type="evidence" value="ECO:0007669"/>
    <property type="project" value="InterPro"/>
</dbReference>
<proteinExistence type="predicted"/>
<evidence type="ECO:0000256" key="3">
    <source>
        <dbReference type="ARBA" id="ARBA00022989"/>
    </source>
</evidence>
<keyword evidence="4 5" id="KW-0472">Membrane</keyword>
<feature type="transmembrane region" description="Helical" evidence="5">
    <location>
        <begin position="31"/>
        <end position="48"/>
    </location>
</feature>
<dbReference type="InterPro" id="IPR052719">
    <property type="entry name" value="CvpA-like"/>
</dbReference>
<feature type="transmembrane region" description="Helical" evidence="5">
    <location>
        <begin position="6"/>
        <end position="24"/>
    </location>
</feature>
<comment type="caution">
    <text evidence="6">The sequence shown here is derived from an EMBL/GenBank/DDBJ whole genome shotgun (WGS) entry which is preliminary data.</text>
</comment>
<dbReference type="RefSeq" id="WP_039672334.1">
    <property type="nucleotide sequence ID" value="NZ_AP014724.1"/>
</dbReference>
<dbReference type="PANTHER" id="PTHR36926:SF1">
    <property type="entry name" value="COLICIN V PRODUCTION PROTEIN"/>
    <property type="match status" value="1"/>
</dbReference>
<feature type="transmembrane region" description="Helical" evidence="5">
    <location>
        <begin position="68"/>
        <end position="94"/>
    </location>
</feature>
<keyword evidence="3 5" id="KW-1133">Transmembrane helix</keyword>
<accession>A0A2D3WD48</accession>
<sequence length="177" mass="19323">MSQIVLFDIISLALVLILGIKGIINGFIKEFFGLLGIIGGVYFASRYAQEAGAAINTHIYTFGNQASLYLFGFITVLIVFWTACIFLGYLIAHALSLSGLGMLDRLAGFAIGCAKIFLVFSVLAITLNSIEFIKTKIEPYVGNSTMFPLFLETGRAIVKLDTKEMLNSIPLDKQPNP</sequence>
<dbReference type="Pfam" id="PF02674">
    <property type="entry name" value="Colicin_V"/>
    <property type="match status" value="1"/>
</dbReference>
<evidence type="ECO:0000256" key="1">
    <source>
        <dbReference type="ARBA" id="ARBA00004141"/>
    </source>
</evidence>
<organism evidence="6 7">
    <name type="scientific">Sulfurospirillum cavolei</name>
    <dbReference type="NCBI Taxonomy" id="366522"/>
    <lineage>
        <taxon>Bacteria</taxon>
        <taxon>Pseudomonadati</taxon>
        <taxon>Campylobacterota</taxon>
        <taxon>Epsilonproteobacteria</taxon>
        <taxon>Campylobacterales</taxon>
        <taxon>Sulfurospirillaceae</taxon>
        <taxon>Sulfurospirillum</taxon>
    </lineage>
</organism>